<evidence type="ECO:0000313" key="1">
    <source>
        <dbReference type="EMBL" id="KAK3278855.1"/>
    </source>
</evidence>
<reference evidence="1 2" key="1">
    <citation type="journal article" date="2015" name="Genome Biol. Evol.">
        <title>Comparative Genomics of a Bacterivorous Green Alga Reveals Evolutionary Causalities and Consequences of Phago-Mixotrophic Mode of Nutrition.</title>
        <authorList>
            <person name="Burns J.A."/>
            <person name="Paasch A."/>
            <person name="Narechania A."/>
            <person name="Kim E."/>
        </authorList>
    </citation>
    <scope>NUCLEOTIDE SEQUENCE [LARGE SCALE GENOMIC DNA]</scope>
    <source>
        <strain evidence="1 2">PLY_AMNH</strain>
    </source>
</reference>
<dbReference type="EMBL" id="LGRX02005253">
    <property type="protein sequence ID" value="KAK3278855.1"/>
    <property type="molecule type" value="Genomic_DNA"/>
</dbReference>
<name>A0AAE0LBN7_9CHLO</name>
<comment type="caution">
    <text evidence="1">The sequence shown here is derived from an EMBL/GenBank/DDBJ whole genome shotgun (WGS) entry which is preliminary data.</text>
</comment>
<proteinExistence type="predicted"/>
<sequence length="94" mass="10347">AGIYDCKFKHHVGDWKSSGTRANKKVSDRRTEIGQRNSNNVKFIYKSLHGGNSAPLSKMVGEAQKLFSEGKLYDENGGITPELALKLPEIASPQ</sequence>
<dbReference type="AlphaFoldDB" id="A0AAE0LBN7"/>
<feature type="non-terminal residue" evidence="1">
    <location>
        <position position="1"/>
    </location>
</feature>
<organism evidence="1 2">
    <name type="scientific">Cymbomonas tetramitiformis</name>
    <dbReference type="NCBI Taxonomy" id="36881"/>
    <lineage>
        <taxon>Eukaryota</taxon>
        <taxon>Viridiplantae</taxon>
        <taxon>Chlorophyta</taxon>
        <taxon>Pyramimonadophyceae</taxon>
        <taxon>Pyramimonadales</taxon>
        <taxon>Pyramimonadaceae</taxon>
        <taxon>Cymbomonas</taxon>
    </lineage>
</organism>
<accession>A0AAE0LBN7</accession>
<protein>
    <submittedName>
        <fullName evidence="1">Uncharacterized protein</fullName>
    </submittedName>
</protein>
<evidence type="ECO:0000313" key="2">
    <source>
        <dbReference type="Proteomes" id="UP001190700"/>
    </source>
</evidence>
<dbReference type="Proteomes" id="UP001190700">
    <property type="component" value="Unassembled WGS sequence"/>
</dbReference>
<gene>
    <name evidence="1" type="ORF">CYMTET_13231</name>
</gene>
<keyword evidence="2" id="KW-1185">Reference proteome</keyword>